<name>A0A319DPR8_9EURO</name>
<dbReference type="EMBL" id="KZ825810">
    <property type="protein sequence ID" value="PYH98614.1"/>
    <property type="molecule type" value="Genomic_DNA"/>
</dbReference>
<keyword evidence="3" id="KW-1185">Reference proteome</keyword>
<dbReference type="OrthoDB" id="4062651at2759"/>
<gene>
    <name evidence="2" type="ORF">BO71DRAFT_281437</name>
</gene>
<protein>
    <recommendedName>
        <fullName evidence="1">Protein kinase domain-containing protein</fullName>
    </recommendedName>
</protein>
<evidence type="ECO:0000313" key="2">
    <source>
        <dbReference type="EMBL" id="PYH98614.1"/>
    </source>
</evidence>
<dbReference type="GO" id="GO:0005524">
    <property type="term" value="F:ATP binding"/>
    <property type="evidence" value="ECO:0007669"/>
    <property type="project" value="InterPro"/>
</dbReference>
<proteinExistence type="predicted"/>
<dbReference type="PROSITE" id="PS50011">
    <property type="entry name" value="PROTEIN_KINASE_DOM"/>
    <property type="match status" value="1"/>
</dbReference>
<organism evidence="2 3">
    <name type="scientific">Aspergillus ellipticus CBS 707.79</name>
    <dbReference type="NCBI Taxonomy" id="1448320"/>
    <lineage>
        <taxon>Eukaryota</taxon>
        <taxon>Fungi</taxon>
        <taxon>Dikarya</taxon>
        <taxon>Ascomycota</taxon>
        <taxon>Pezizomycotina</taxon>
        <taxon>Eurotiomycetes</taxon>
        <taxon>Eurotiomycetidae</taxon>
        <taxon>Eurotiales</taxon>
        <taxon>Aspergillaceae</taxon>
        <taxon>Aspergillus</taxon>
        <taxon>Aspergillus subgen. Circumdati</taxon>
    </lineage>
</organism>
<dbReference type="SMART" id="SM00220">
    <property type="entry name" value="S_TKc"/>
    <property type="match status" value="1"/>
</dbReference>
<accession>A0A319DPR8</accession>
<dbReference type="InterPro" id="IPR011009">
    <property type="entry name" value="Kinase-like_dom_sf"/>
</dbReference>
<dbReference type="InterPro" id="IPR000719">
    <property type="entry name" value="Prot_kinase_dom"/>
</dbReference>
<dbReference type="Proteomes" id="UP000247810">
    <property type="component" value="Unassembled WGS sequence"/>
</dbReference>
<dbReference type="GO" id="GO:0004672">
    <property type="term" value="F:protein kinase activity"/>
    <property type="evidence" value="ECO:0007669"/>
    <property type="project" value="InterPro"/>
</dbReference>
<feature type="non-terminal residue" evidence="2">
    <location>
        <position position="1"/>
    </location>
</feature>
<sequence length="262" mass="29881">RRIIKGPKRDLALTEAVSKGARAYEASIVLKECPWDKYWKVFDEELAGPCSTVIERSRPSKVRMIRSLKDQDRDDIERLLQIGHHENLVFVEQCFHYQGFYHIVHEHLLASLDSLVACSLNLSELQMASIIGQVLEGLCYMEHRGIFMRSLSCSDVLLGLNGEVKLWGLDRCSPGPPDQGRQHVQLLGILTMEIMEEDIHEPNVIRVQNLHRWPSDSDLVHFLSATTSADSLSELKRQPLLSSNAWNKCYLAWLVVYSLKSS</sequence>
<feature type="domain" description="Protein kinase" evidence="1">
    <location>
        <begin position="11"/>
        <end position="262"/>
    </location>
</feature>
<reference evidence="2 3" key="1">
    <citation type="submission" date="2018-02" db="EMBL/GenBank/DDBJ databases">
        <title>The genomes of Aspergillus section Nigri reveals drivers in fungal speciation.</title>
        <authorList>
            <consortium name="DOE Joint Genome Institute"/>
            <person name="Vesth T.C."/>
            <person name="Nybo J."/>
            <person name="Theobald S."/>
            <person name="Brandl J."/>
            <person name="Frisvad J.C."/>
            <person name="Nielsen K.F."/>
            <person name="Lyhne E.K."/>
            <person name="Kogle M.E."/>
            <person name="Kuo A."/>
            <person name="Riley R."/>
            <person name="Clum A."/>
            <person name="Nolan M."/>
            <person name="Lipzen A."/>
            <person name="Salamov A."/>
            <person name="Henrissat B."/>
            <person name="Wiebenga A."/>
            <person name="De vries R.P."/>
            <person name="Grigoriev I.V."/>
            <person name="Mortensen U.H."/>
            <person name="Andersen M.R."/>
            <person name="Baker S.E."/>
        </authorList>
    </citation>
    <scope>NUCLEOTIDE SEQUENCE [LARGE SCALE GENOMIC DNA]</scope>
    <source>
        <strain evidence="2 3">CBS 707.79</strain>
    </source>
</reference>
<evidence type="ECO:0000313" key="3">
    <source>
        <dbReference type="Proteomes" id="UP000247810"/>
    </source>
</evidence>
<dbReference type="SUPFAM" id="SSF56112">
    <property type="entry name" value="Protein kinase-like (PK-like)"/>
    <property type="match status" value="1"/>
</dbReference>
<dbReference type="VEuPathDB" id="FungiDB:BO71DRAFT_281437"/>
<dbReference type="AlphaFoldDB" id="A0A319DPR8"/>
<dbReference type="STRING" id="1448320.A0A319DPR8"/>
<dbReference type="Gene3D" id="1.10.510.10">
    <property type="entry name" value="Transferase(Phosphotransferase) domain 1"/>
    <property type="match status" value="1"/>
</dbReference>
<evidence type="ECO:0000259" key="1">
    <source>
        <dbReference type="PROSITE" id="PS50011"/>
    </source>
</evidence>
<feature type="non-terminal residue" evidence="2">
    <location>
        <position position="262"/>
    </location>
</feature>